<dbReference type="EMBL" id="PFAJ01000046">
    <property type="protein sequence ID" value="PIR97049.1"/>
    <property type="molecule type" value="Genomic_DNA"/>
</dbReference>
<proteinExistence type="predicted"/>
<dbReference type="AlphaFoldDB" id="A0A2H0VFB1"/>
<name>A0A2H0VFB1_9BACT</name>
<evidence type="ECO:0000313" key="1">
    <source>
        <dbReference type="EMBL" id="PIR97049.1"/>
    </source>
</evidence>
<reference evidence="2" key="1">
    <citation type="submission" date="2017-09" db="EMBL/GenBank/DDBJ databases">
        <title>Depth-based differentiation of microbial function through sediment-hosted aquifers and enrichment of novel symbionts in the deep terrestrial subsurface.</title>
        <authorList>
            <person name="Probst A.J."/>
            <person name="Ladd B."/>
            <person name="Jarett J.K."/>
            <person name="Geller-Mcgrath D.E."/>
            <person name="Sieber C.M.K."/>
            <person name="Emerson J.B."/>
            <person name="Anantharaman K."/>
            <person name="Thomas B.C."/>
            <person name="Malmstrom R."/>
            <person name="Stieglmeier M."/>
            <person name="Klingl A."/>
            <person name="Woyke T."/>
            <person name="Ryan C.M."/>
            <person name="Banfield J.F."/>
        </authorList>
    </citation>
    <scope>NUCLEOTIDE SEQUENCE [LARGE SCALE GENOMIC DNA]</scope>
</reference>
<evidence type="ECO:0008006" key="3">
    <source>
        <dbReference type="Google" id="ProtNLM"/>
    </source>
</evidence>
<accession>A0A2H0VFB1</accession>
<sequence>MGKIVFFVALIMLFPEGCGKKSEIEQSQPLYRMPRLVNDDVNETDAADMLARINKAKALLAKRELEFSKTFSGAFNPNVLLAVSALSDPFSPIELVYVSGNGQAVTEGFSVTKAGDLGVGSPYSVLRTDSAEELAVLAIKTVLKQSDGYQEVVYTPYHKMLDTKEVRRAGYSYLMQCAMAAAADLRRQRIVSQAFPKFLVADVFRPELPIMLAIIEHVSPFEFVRLARRIEESEFVFADNRLHIYSREKAEIEAIKRLARKVLVVVGANQESAYDFSKSNMGARGLKQMIEGTYWSVREQYPEASLPEAFEQAMISHVTAFKASYLLLDADLLQAKRAGIDTGDQNIGLFLAATYNGGSGRAVAALSSERSWLDGLWPETRIYVREYAALSAAFEESP</sequence>
<gene>
    <name evidence="1" type="ORF">COT91_03460</name>
</gene>
<dbReference type="Gene3D" id="1.10.530.10">
    <property type="match status" value="1"/>
</dbReference>
<comment type="caution">
    <text evidence="1">The sequence shown here is derived from an EMBL/GenBank/DDBJ whole genome shotgun (WGS) entry which is preliminary data.</text>
</comment>
<protein>
    <recommendedName>
        <fullName evidence="3">Transglycosylase SLT domain-containing protein</fullName>
    </recommendedName>
</protein>
<dbReference type="Proteomes" id="UP000230557">
    <property type="component" value="Unassembled WGS sequence"/>
</dbReference>
<organism evidence="1 2">
    <name type="scientific">Candidatus Doudnabacteria bacterium CG10_big_fil_rev_8_21_14_0_10_41_10</name>
    <dbReference type="NCBI Taxonomy" id="1974551"/>
    <lineage>
        <taxon>Bacteria</taxon>
        <taxon>Candidatus Doudnaibacteriota</taxon>
    </lineage>
</organism>
<evidence type="ECO:0000313" key="2">
    <source>
        <dbReference type="Proteomes" id="UP000230557"/>
    </source>
</evidence>